<evidence type="ECO:0000313" key="4">
    <source>
        <dbReference type="Proteomes" id="UP000480804"/>
    </source>
</evidence>
<reference evidence="3" key="1">
    <citation type="journal article" date="2014" name="Int. J. Syst. Evol. Microbiol.">
        <title>Complete genome sequence of Corynebacterium casei LMG S-19264T (=DSM 44701T), isolated from a smear-ripened cheese.</title>
        <authorList>
            <consortium name="US DOE Joint Genome Institute (JGI-PGF)"/>
            <person name="Walter F."/>
            <person name="Albersmeier A."/>
            <person name="Kalinowski J."/>
            <person name="Ruckert C."/>
        </authorList>
    </citation>
    <scope>NUCLEOTIDE SEQUENCE</scope>
    <source>
        <strain evidence="3">JCM 4136</strain>
    </source>
</reference>
<dbReference type="EMBL" id="BLLO01000008">
    <property type="protein sequence ID" value="GFH75608.1"/>
    <property type="molecule type" value="Genomic_DNA"/>
</dbReference>
<evidence type="ECO:0000313" key="3">
    <source>
        <dbReference type="EMBL" id="GGU59872.1"/>
    </source>
</evidence>
<feature type="region of interest" description="Disordered" evidence="1">
    <location>
        <begin position="1"/>
        <end position="37"/>
    </location>
</feature>
<reference evidence="2 4" key="2">
    <citation type="submission" date="2020-02" db="EMBL/GenBank/DDBJ databases">
        <title>Whole genome shotgun sequence of Streptomyces gougerotii NBRC 13043.</title>
        <authorList>
            <person name="Ichikawa N."/>
            <person name="Komaki H."/>
            <person name="Tamura T."/>
        </authorList>
    </citation>
    <scope>NUCLEOTIDE SEQUENCE [LARGE SCALE GENOMIC DNA]</scope>
    <source>
        <strain evidence="2 4">NBRC 13043</strain>
    </source>
</reference>
<dbReference type="EMBL" id="BMSC01000002">
    <property type="protein sequence ID" value="GGU59872.1"/>
    <property type="molecule type" value="Genomic_DNA"/>
</dbReference>
<keyword evidence="4" id="KW-1185">Reference proteome</keyword>
<accession>A0A8H9HFS5</accession>
<dbReference type="Proteomes" id="UP000660975">
    <property type="component" value="Unassembled WGS sequence"/>
</dbReference>
<evidence type="ECO:0000313" key="2">
    <source>
        <dbReference type="EMBL" id="GFH75608.1"/>
    </source>
</evidence>
<evidence type="ECO:0000313" key="5">
    <source>
        <dbReference type="Proteomes" id="UP000660975"/>
    </source>
</evidence>
<organism evidence="3 5">
    <name type="scientific">Streptomyces gougerotii</name>
    <dbReference type="NCBI Taxonomy" id="53448"/>
    <lineage>
        <taxon>Bacteria</taxon>
        <taxon>Bacillati</taxon>
        <taxon>Actinomycetota</taxon>
        <taxon>Actinomycetes</taxon>
        <taxon>Kitasatosporales</taxon>
        <taxon>Streptomycetaceae</taxon>
        <taxon>Streptomyces</taxon>
        <taxon>Streptomyces diastaticus group</taxon>
    </lineage>
</organism>
<reference evidence="3" key="3">
    <citation type="submission" date="2020-09" db="EMBL/GenBank/DDBJ databases">
        <authorList>
            <person name="Sun Q."/>
            <person name="Ohkuma M."/>
        </authorList>
    </citation>
    <scope>NUCLEOTIDE SEQUENCE</scope>
    <source>
        <strain evidence="3">JCM 4136</strain>
    </source>
</reference>
<dbReference type="AlphaFoldDB" id="A0A8H9HFS5"/>
<gene>
    <name evidence="3" type="ORF">GCM10010227_11630</name>
    <name evidence="2" type="ORF">Sgou_02780</name>
</gene>
<protein>
    <submittedName>
        <fullName evidence="3">Uncharacterized protein</fullName>
    </submittedName>
</protein>
<name>A0A8H9HFS5_9ACTN</name>
<comment type="caution">
    <text evidence="3">The sequence shown here is derived from an EMBL/GenBank/DDBJ whole genome shotgun (WGS) entry which is preliminary data.</text>
</comment>
<evidence type="ECO:0000256" key="1">
    <source>
        <dbReference type="SAM" id="MobiDB-lite"/>
    </source>
</evidence>
<sequence>MPCGGPKWPGADAAGSDGPGAGSRGGRALSRAPARVKDRAREWAGGVECVGERGVRSGDEAGIPPGFHPFGVRLGALGTLPARPQIESSRVWSA</sequence>
<dbReference type="Proteomes" id="UP000480804">
    <property type="component" value="Unassembled WGS sequence"/>
</dbReference>
<proteinExistence type="predicted"/>